<name>A0A4C1SIZ3_EUMVA</name>
<dbReference type="AlphaFoldDB" id="A0A4C1SIZ3"/>
<protein>
    <submittedName>
        <fullName evidence="1">Uncharacterized protein</fullName>
    </submittedName>
</protein>
<accession>A0A4C1SIZ3</accession>
<reference evidence="1 2" key="1">
    <citation type="journal article" date="2019" name="Commun. Biol.">
        <title>The bagworm genome reveals a unique fibroin gene that provides high tensile strength.</title>
        <authorList>
            <person name="Kono N."/>
            <person name="Nakamura H."/>
            <person name="Ohtoshi R."/>
            <person name="Tomita M."/>
            <person name="Numata K."/>
            <person name="Arakawa K."/>
        </authorList>
    </citation>
    <scope>NUCLEOTIDE SEQUENCE [LARGE SCALE GENOMIC DNA]</scope>
</reference>
<gene>
    <name evidence="1" type="ORF">EVAR_69285_1</name>
</gene>
<keyword evidence="2" id="KW-1185">Reference proteome</keyword>
<organism evidence="1 2">
    <name type="scientific">Eumeta variegata</name>
    <name type="common">Bagworm moth</name>
    <name type="synonym">Eumeta japonica</name>
    <dbReference type="NCBI Taxonomy" id="151549"/>
    <lineage>
        <taxon>Eukaryota</taxon>
        <taxon>Metazoa</taxon>
        <taxon>Ecdysozoa</taxon>
        <taxon>Arthropoda</taxon>
        <taxon>Hexapoda</taxon>
        <taxon>Insecta</taxon>
        <taxon>Pterygota</taxon>
        <taxon>Neoptera</taxon>
        <taxon>Endopterygota</taxon>
        <taxon>Lepidoptera</taxon>
        <taxon>Glossata</taxon>
        <taxon>Ditrysia</taxon>
        <taxon>Tineoidea</taxon>
        <taxon>Psychidae</taxon>
        <taxon>Oiketicinae</taxon>
        <taxon>Eumeta</taxon>
    </lineage>
</organism>
<evidence type="ECO:0000313" key="1">
    <source>
        <dbReference type="EMBL" id="GBP01111.1"/>
    </source>
</evidence>
<comment type="caution">
    <text evidence="1">The sequence shown here is derived from an EMBL/GenBank/DDBJ whole genome shotgun (WGS) entry which is preliminary data.</text>
</comment>
<dbReference type="EMBL" id="BGZK01003421">
    <property type="protein sequence ID" value="GBP01111.1"/>
    <property type="molecule type" value="Genomic_DNA"/>
</dbReference>
<dbReference type="Proteomes" id="UP000299102">
    <property type="component" value="Unassembled WGS sequence"/>
</dbReference>
<evidence type="ECO:0000313" key="2">
    <source>
        <dbReference type="Proteomes" id="UP000299102"/>
    </source>
</evidence>
<sequence>MALRIFREEKTMAVIGFSLRALPRIIISVQWGWQPRMISRKLCQPWLRCLFGCNMVVCGEVLLPTNRLYCEIPGRVVAGKLRHDAHLSASSNLSVLLRLWNARVQKES</sequence>
<proteinExistence type="predicted"/>